<dbReference type="Pfam" id="PF00393">
    <property type="entry name" value="6PGD"/>
    <property type="match status" value="1"/>
</dbReference>
<feature type="domain" description="6-phosphogluconate dehydrogenase C-terminal" evidence="7">
    <location>
        <begin position="244"/>
        <end position="553"/>
    </location>
</feature>
<dbReference type="Gene3D" id="3.40.50.720">
    <property type="entry name" value="NAD(P)-binding Rossmann-like Domain"/>
    <property type="match status" value="1"/>
</dbReference>
<dbReference type="InterPro" id="IPR006183">
    <property type="entry name" value="Pgluconate_DH"/>
</dbReference>
<dbReference type="EMBL" id="QZAO01000009">
    <property type="protein sequence ID" value="THW80142.1"/>
    <property type="molecule type" value="Genomic_DNA"/>
</dbReference>
<evidence type="ECO:0000259" key="7">
    <source>
        <dbReference type="SMART" id="SM01350"/>
    </source>
</evidence>
<evidence type="ECO:0000313" key="9">
    <source>
        <dbReference type="Proteomes" id="UP000308802"/>
    </source>
</evidence>
<protein>
    <recommendedName>
        <fullName evidence="3">phosphogluconate dehydrogenase (NADP(+)-dependent, decarboxylating)</fullName>
        <ecNumber evidence="3">1.1.1.44</ecNumber>
    </recommendedName>
</protein>
<evidence type="ECO:0000256" key="1">
    <source>
        <dbReference type="ARBA" id="ARBA00004874"/>
    </source>
</evidence>
<proteinExistence type="inferred from homology"/>
<dbReference type="InterPro" id="IPR006114">
    <property type="entry name" value="6PGDH_C"/>
</dbReference>
<dbReference type="GO" id="GO:0004616">
    <property type="term" value="F:phosphogluconate dehydrogenase (decarboxylating) activity"/>
    <property type="evidence" value="ECO:0007669"/>
    <property type="project" value="UniProtKB-EC"/>
</dbReference>
<evidence type="ECO:0000256" key="5">
    <source>
        <dbReference type="ARBA" id="ARBA00023064"/>
    </source>
</evidence>
<name>A0A4S9AK60_AURPU</name>
<dbReference type="InterPro" id="IPR013328">
    <property type="entry name" value="6PGD_dom2"/>
</dbReference>
<dbReference type="AlphaFoldDB" id="A0A4S9AK60"/>
<dbReference type="GO" id="GO:0006098">
    <property type="term" value="P:pentose-phosphate shunt"/>
    <property type="evidence" value="ECO:0007669"/>
    <property type="project" value="UniProtKB-UniPathway"/>
</dbReference>
<sequence>MYAFTPPYVRHVQTLRIFWSPWFRPFPSSFHRSYLHTNQTKIDNQHHIDMADTTKNSSSEGLDIKKVAVIGCGSMGGGMALLFAEKGISVSLQDPSTEAMDIIIKQAKEEGFGDKISKHSDQKSLCESLDSPKVLVFSLPHGSVGDGVLSGLMPYLEKGDIIIDCGNEHWKNTERRQGKCVTRGIRYVGCGVSGGYQAARRGPSMCPGADDQTLDLVLPFLRKVAAKDPQGRPCVGKAGTGGAGHYVKMIHNGIEHGMMSAISEAWGIMRTGLGMSEDDIGDVLEKWNSKGELEGTFLVKIGADICRTKDPKTGERVLDTVEDKVVQDITGEEGTGIWSNEEAVGEHIPAPTLSSAHYFRLASADRAQRARAQKAFGGDFPAQKLDIQDKDKFLEDLRVATYTACLAAYVQGINVIDRKNREVHWNIDFTEVLQIWRAGCIIQADYIASLLEPIFAEYRSKDTMNLLFEKTVASDLKKGQPALKRVVVQAVLGDHVIPAISNSLDYIKYQTGLELPTQFYEAELDYFGKHMYDKKGEDPEGAPTTGKYHFEWKKA</sequence>
<comment type="pathway">
    <text evidence="1">Carbohydrate degradation; pentose phosphate pathway; D-ribulose 5-phosphate from D-glucose 6-phosphate (oxidative stage): step 3/3.</text>
</comment>
<accession>A0A4S9AK60</accession>
<dbReference type="Gene3D" id="1.10.1040.10">
    <property type="entry name" value="N-(1-d-carboxylethyl)-l-norvaline Dehydrogenase, domain 2"/>
    <property type="match status" value="1"/>
</dbReference>
<evidence type="ECO:0000256" key="3">
    <source>
        <dbReference type="ARBA" id="ARBA00013011"/>
    </source>
</evidence>
<dbReference type="InterPro" id="IPR006115">
    <property type="entry name" value="6PGDH_NADP-bd"/>
</dbReference>
<dbReference type="Pfam" id="PF03446">
    <property type="entry name" value="NAD_binding_2"/>
    <property type="match status" value="1"/>
</dbReference>
<comment type="similarity">
    <text evidence="2">Belongs to the 6-phosphogluconate dehydrogenase family.</text>
</comment>
<reference evidence="8 9" key="1">
    <citation type="submission" date="2018-10" db="EMBL/GenBank/DDBJ databases">
        <title>Fifty Aureobasidium pullulans genomes reveal a recombining polyextremotolerant generalist.</title>
        <authorList>
            <person name="Gostincar C."/>
            <person name="Turk M."/>
            <person name="Zajc J."/>
            <person name="Gunde-Cimerman N."/>
        </authorList>
    </citation>
    <scope>NUCLEOTIDE SEQUENCE [LARGE SCALE GENOMIC DNA]</scope>
    <source>
        <strain evidence="8 9">EXF-10659</strain>
    </source>
</reference>
<dbReference type="InterPro" id="IPR036291">
    <property type="entry name" value="NAD(P)-bd_dom_sf"/>
</dbReference>
<dbReference type="GO" id="GO:0050661">
    <property type="term" value="F:NADP binding"/>
    <property type="evidence" value="ECO:0007669"/>
    <property type="project" value="InterPro"/>
</dbReference>
<dbReference type="EC" id="1.1.1.44" evidence="3"/>
<dbReference type="GO" id="GO:0019521">
    <property type="term" value="P:D-gluconate metabolic process"/>
    <property type="evidence" value="ECO:0007669"/>
    <property type="project" value="UniProtKB-KW"/>
</dbReference>
<evidence type="ECO:0000256" key="2">
    <source>
        <dbReference type="ARBA" id="ARBA00008419"/>
    </source>
</evidence>
<dbReference type="PANTHER" id="PTHR11811">
    <property type="entry name" value="6-PHOSPHOGLUCONATE DEHYDROGENASE"/>
    <property type="match status" value="1"/>
</dbReference>
<dbReference type="SUPFAM" id="SSF51735">
    <property type="entry name" value="NAD(P)-binding Rossmann-fold domains"/>
    <property type="match status" value="1"/>
</dbReference>
<keyword evidence="4" id="KW-0560">Oxidoreductase</keyword>
<keyword evidence="6" id="KW-0570">Pentose shunt</keyword>
<evidence type="ECO:0000256" key="6">
    <source>
        <dbReference type="ARBA" id="ARBA00023126"/>
    </source>
</evidence>
<dbReference type="PRINTS" id="PR00076">
    <property type="entry name" value="6PGDHDRGNASE"/>
</dbReference>
<dbReference type="SMART" id="SM01350">
    <property type="entry name" value="6PGD"/>
    <property type="match status" value="1"/>
</dbReference>
<dbReference type="Proteomes" id="UP000308802">
    <property type="component" value="Unassembled WGS sequence"/>
</dbReference>
<dbReference type="SUPFAM" id="SSF48179">
    <property type="entry name" value="6-phosphogluconate dehydrogenase C-terminal domain-like"/>
    <property type="match status" value="1"/>
</dbReference>
<evidence type="ECO:0000256" key="4">
    <source>
        <dbReference type="ARBA" id="ARBA00023002"/>
    </source>
</evidence>
<gene>
    <name evidence="8" type="ORF">D6D19_00690</name>
</gene>
<comment type="caution">
    <text evidence="8">The sequence shown here is derived from an EMBL/GenBank/DDBJ whole genome shotgun (WGS) entry which is preliminary data.</text>
</comment>
<keyword evidence="5" id="KW-0311">Gluconate utilization</keyword>
<dbReference type="FunFam" id="3.40.50.720:FF:000634">
    <property type="entry name" value="6-phosphogluconate dehydrogenase, decarboxylating"/>
    <property type="match status" value="1"/>
</dbReference>
<organism evidence="8 9">
    <name type="scientific">Aureobasidium pullulans</name>
    <name type="common">Black yeast</name>
    <name type="synonym">Pullularia pullulans</name>
    <dbReference type="NCBI Taxonomy" id="5580"/>
    <lineage>
        <taxon>Eukaryota</taxon>
        <taxon>Fungi</taxon>
        <taxon>Dikarya</taxon>
        <taxon>Ascomycota</taxon>
        <taxon>Pezizomycotina</taxon>
        <taxon>Dothideomycetes</taxon>
        <taxon>Dothideomycetidae</taxon>
        <taxon>Dothideales</taxon>
        <taxon>Saccotheciaceae</taxon>
        <taxon>Aureobasidium</taxon>
    </lineage>
</organism>
<dbReference type="InterPro" id="IPR008927">
    <property type="entry name" value="6-PGluconate_DH-like_C_sf"/>
</dbReference>
<evidence type="ECO:0000313" key="8">
    <source>
        <dbReference type="EMBL" id="THW80142.1"/>
    </source>
</evidence>
<dbReference type="UniPathway" id="UPA00115">
    <property type="reaction ID" value="UER00410"/>
</dbReference>